<reference evidence="3" key="1">
    <citation type="submission" date="2020-05" db="UniProtKB">
        <authorList>
            <consortium name="EnsemblMetazoa"/>
        </authorList>
    </citation>
    <scope>IDENTIFICATION</scope>
    <source>
        <strain evidence="3">BB02</strain>
    </source>
</reference>
<dbReference type="AlphaFoldDB" id="A0A2C9JWY5"/>
<sequence length="393" mass="44029">MYDTTSTTQTKMNIFGWRKSVSISEQDPTFKVRYLGNVQTAVMKGEGCVDRATSIIWNNYLRSEHPGIEMKIVITGSGMKAYTKEQGLTEYRAHRISYCIAHPDYPKLFVWVYRHEGKKMKLELRCHAVLCKNEAKAKTMALQLHQKLSFALKEFQREKLRKQTSRLVMQRTKSMPKTGNVLPLRTQMLSTANNFRPPVSKSNTAPKLGAITEDEEDECVEEEEEDDDVVAMMRNHVLDGVEDNNNADNCSLPSTPASVGPSPPRLHHKGADHHGILAALDLESAEGMGSDFFNSEPIIDLELGNDLEELRRDDGVQYCIHEGADSDEESAESGFHDQDQDLAEVDKDKEAVISKGKTKLSSLTNGCNDEVCPLPSFGDFSSLKNEHTENTSL</sequence>
<dbReference type="InterPro" id="IPR011993">
    <property type="entry name" value="PH-like_dom_sf"/>
</dbReference>
<dbReference type="PANTHER" id="PTHR11232:SF2">
    <property type="entry name" value="FI05246P"/>
    <property type="match status" value="1"/>
</dbReference>
<dbReference type="CDD" id="cd01214">
    <property type="entry name" value="PTB_FAM43A"/>
    <property type="match status" value="1"/>
</dbReference>
<feature type="region of interest" description="Disordered" evidence="1">
    <location>
        <begin position="325"/>
        <end position="347"/>
    </location>
</feature>
<accession>A0A2C9JWY5</accession>
<dbReference type="VEuPathDB" id="VectorBase:BGLAX_032272"/>
<feature type="compositionally biased region" description="Basic and acidic residues" evidence="1">
    <location>
        <begin position="334"/>
        <end position="347"/>
    </location>
</feature>
<dbReference type="STRING" id="6526.A0A2C9JWY5"/>
<protein>
    <recommendedName>
        <fullName evidence="2">PID domain-containing protein</fullName>
    </recommendedName>
</protein>
<evidence type="ECO:0000259" key="2">
    <source>
        <dbReference type="PROSITE" id="PS01179"/>
    </source>
</evidence>
<dbReference type="Proteomes" id="UP000076420">
    <property type="component" value="Unassembled WGS sequence"/>
</dbReference>
<dbReference type="EnsemblMetazoa" id="BGLB009350-RB">
    <property type="protein sequence ID" value="BGLB009350-PB"/>
    <property type="gene ID" value="BGLB009350"/>
</dbReference>
<evidence type="ECO:0000313" key="4">
    <source>
        <dbReference type="Proteomes" id="UP000076420"/>
    </source>
</evidence>
<name>A0A2C9JWY5_BIOGL</name>
<dbReference type="SMART" id="SM00462">
    <property type="entry name" value="PTB"/>
    <property type="match status" value="1"/>
</dbReference>
<dbReference type="VEuPathDB" id="VectorBase:BGLB009350"/>
<dbReference type="Gene3D" id="2.30.29.30">
    <property type="entry name" value="Pleckstrin-homology domain (PH domain)/Phosphotyrosine-binding domain (PTB)"/>
    <property type="match status" value="1"/>
</dbReference>
<evidence type="ECO:0000313" key="3">
    <source>
        <dbReference type="EnsemblMetazoa" id="BGLB009350-PB"/>
    </source>
</evidence>
<dbReference type="Pfam" id="PF14719">
    <property type="entry name" value="PID_2"/>
    <property type="match status" value="1"/>
</dbReference>
<dbReference type="PROSITE" id="PS01179">
    <property type="entry name" value="PID"/>
    <property type="match status" value="1"/>
</dbReference>
<dbReference type="InterPro" id="IPR033930">
    <property type="entry name" value="FAM43A/B_PTB"/>
</dbReference>
<dbReference type="KEGG" id="bgt:106071330"/>
<organism evidence="3 4">
    <name type="scientific">Biomphalaria glabrata</name>
    <name type="common">Bloodfluke planorb</name>
    <name type="synonym">Freshwater snail</name>
    <dbReference type="NCBI Taxonomy" id="6526"/>
    <lineage>
        <taxon>Eukaryota</taxon>
        <taxon>Metazoa</taxon>
        <taxon>Spiralia</taxon>
        <taxon>Lophotrochozoa</taxon>
        <taxon>Mollusca</taxon>
        <taxon>Gastropoda</taxon>
        <taxon>Heterobranchia</taxon>
        <taxon>Euthyneura</taxon>
        <taxon>Panpulmonata</taxon>
        <taxon>Hygrophila</taxon>
        <taxon>Lymnaeoidea</taxon>
        <taxon>Planorbidae</taxon>
        <taxon>Biomphalaria</taxon>
    </lineage>
</organism>
<evidence type="ECO:0000256" key="1">
    <source>
        <dbReference type="SAM" id="MobiDB-lite"/>
    </source>
</evidence>
<dbReference type="PANTHER" id="PTHR11232">
    <property type="entry name" value="PHOSPHOTYROSINE INTERACTION DOMAIN-CONTAINING FAMILY MEMBER"/>
    <property type="match status" value="1"/>
</dbReference>
<feature type="domain" description="PID" evidence="2">
    <location>
        <begin position="30"/>
        <end position="158"/>
    </location>
</feature>
<dbReference type="SUPFAM" id="SSF50729">
    <property type="entry name" value="PH domain-like"/>
    <property type="match status" value="1"/>
</dbReference>
<dbReference type="InterPro" id="IPR006020">
    <property type="entry name" value="PTB/PI_dom"/>
</dbReference>
<proteinExistence type="predicted"/>
<gene>
    <name evidence="3" type="primary">106071330</name>
</gene>
<dbReference type="OrthoDB" id="5962185at2759"/>
<dbReference type="RefSeq" id="XP_013086866.2">
    <property type="nucleotide sequence ID" value="XM_013231412.2"/>
</dbReference>
<dbReference type="InterPro" id="IPR051133">
    <property type="entry name" value="Adapter_Engulfment-Domain"/>
</dbReference>